<dbReference type="GO" id="GO:0009055">
    <property type="term" value="F:electron transfer activity"/>
    <property type="evidence" value="ECO:0007669"/>
    <property type="project" value="InterPro"/>
</dbReference>
<feature type="domain" description="Cytochrome c" evidence="6">
    <location>
        <begin position="74"/>
        <end position="164"/>
    </location>
</feature>
<evidence type="ECO:0000313" key="7">
    <source>
        <dbReference type="EMBL" id="MDG4945586.1"/>
    </source>
</evidence>
<evidence type="ECO:0000256" key="2">
    <source>
        <dbReference type="ARBA" id="ARBA00022723"/>
    </source>
</evidence>
<dbReference type="InterPro" id="IPR036909">
    <property type="entry name" value="Cyt_c-like_dom_sf"/>
</dbReference>
<evidence type="ECO:0000256" key="5">
    <source>
        <dbReference type="SAM" id="MobiDB-lite"/>
    </source>
</evidence>
<dbReference type="Gene3D" id="1.10.760.10">
    <property type="entry name" value="Cytochrome c-like domain"/>
    <property type="match status" value="1"/>
</dbReference>
<dbReference type="RefSeq" id="WP_304420163.1">
    <property type="nucleotide sequence ID" value="NZ_JANCMU010000001.1"/>
</dbReference>
<name>A0A9X4RUE4_9FLAO</name>
<dbReference type="InterPro" id="IPR009056">
    <property type="entry name" value="Cyt_c-like_dom"/>
</dbReference>
<evidence type="ECO:0000313" key="8">
    <source>
        <dbReference type="Proteomes" id="UP001152599"/>
    </source>
</evidence>
<evidence type="ECO:0000256" key="3">
    <source>
        <dbReference type="ARBA" id="ARBA00023004"/>
    </source>
</evidence>
<keyword evidence="1 4" id="KW-0349">Heme</keyword>
<feature type="region of interest" description="Disordered" evidence="5">
    <location>
        <begin position="25"/>
        <end position="67"/>
    </location>
</feature>
<dbReference type="PROSITE" id="PS51007">
    <property type="entry name" value="CYTC"/>
    <property type="match status" value="1"/>
</dbReference>
<proteinExistence type="predicted"/>
<sequence length="164" mass="17973">MKKVVVLSAIASMFIISCGGKEEAPDYAKDRATETEQSAPQLDAPETADPNDPMSNKGIGPVKSLEIPETIDQDMAAKGKTIYEAKCTACHKPTEKFIGPAPKGLLDRRTPEWAMNMILNPEEMTQKDPIAKQLLAEANGAPMANQNLTEEEARQVLEYIRTIE</sequence>
<keyword evidence="8" id="KW-1185">Reference proteome</keyword>
<dbReference type="GO" id="GO:0020037">
    <property type="term" value="F:heme binding"/>
    <property type="evidence" value="ECO:0007669"/>
    <property type="project" value="InterPro"/>
</dbReference>
<evidence type="ECO:0000259" key="6">
    <source>
        <dbReference type="PROSITE" id="PS51007"/>
    </source>
</evidence>
<accession>A0A9X4RUE4</accession>
<protein>
    <submittedName>
        <fullName evidence="7">Cytochrome c</fullName>
    </submittedName>
</protein>
<keyword evidence="3 4" id="KW-0408">Iron</keyword>
<gene>
    <name evidence="7" type="ORF">NMK71_04100</name>
</gene>
<evidence type="ECO:0000256" key="4">
    <source>
        <dbReference type="PROSITE-ProRule" id="PRU00433"/>
    </source>
</evidence>
<evidence type="ECO:0000256" key="1">
    <source>
        <dbReference type="ARBA" id="ARBA00022617"/>
    </source>
</evidence>
<feature type="compositionally biased region" description="Basic and acidic residues" evidence="5">
    <location>
        <begin position="25"/>
        <end position="34"/>
    </location>
</feature>
<keyword evidence="2 4" id="KW-0479">Metal-binding</keyword>
<dbReference type="SUPFAM" id="SSF46626">
    <property type="entry name" value="Cytochrome c"/>
    <property type="match status" value="1"/>
</dbReference>
<reference evidence="7" key="1">
    <citation type="submission" date="2022-07" db="EMBL/GenBank/DDBJ databases">
        <title>Description and genome-wide analysis of Profundicola chukchiensis gen. nov., sp. nov., marine bacteria isolated from bottom sediments of the Chukchi Sea.</title>
        <authorList>
            <person name="Romanenko L."/>
            <person name="Otstavnykh N."/>
            <person name="Kurilenko V."/>
            <person name="Eremeev V."/>
            <person name="Velansky P."/>
            <person name="Mikhailov V."/>
            <person name="Isaeva M."/>
        </authorList>
    </citation>
    <scope>NUCLEOTIDE SEQUENCE</scope>
    <source>
        <strain evidence="7">KMM 9713</strain>
    </source>
</reference>
<comment type="caution">
    <text evidence="7">The sequence shown here is derived from an EMBL/GenBank/DDBJ whole genome shotgun (WGS) entry which is preliminary data.</text>
</comment>
<dbReference type="Pfam" id="PF00034">
    <property type="entry name" value="Cytochrom_C"/>
    <property type="match status" value="1"/>
</dbReference>
<dbReference type="Proteomes" id="UP001152599">
    <property type="component" value="Unassembled WGS sequence"/>
</dbReference>
<dbReference type="EMBL" id="JANCMU010000001">
    <property type="protein sequence ID" value="MDG4945586.1"/>
    <property type="molecule type" value="Genomic_DNA"/>
</dbReference>
<dbReference type="AlphaFoldDB" id="A0A9X4RUE4"/>
<dbReference type="GO" id="GO:0046872">
    <property type="term" value="F:metal ion binding"/>
    <property type="evidence" value="ECO:0007669"/>
    <property type="project" value="UniProtKB-KW"/>
</dbReference>
<dbReference type="PROSITE" id="PS51257">
    <property type="entry name" value="PROKAR_LIPOPROTEIN"/>
    <property type="match status" value="1"/>
</dbReference>
<organism evidence="7 8">
    <name type="scientific">Profundicola chukchiensis</name>
    <dbReference type="NCBI Taxonomy" id="2961959"/>
    <lineage>
        <taxon>Bacteria</taxon>
        <taxon>Pseudomonadati</taxon>
        <taxon>Bacteroidota</taxon>
        <taxon>Flavobacteriia</taxon>
        <taxon>Flavobacteriales</taxon>
        <taxon>Weeksellaceae</taxon>
        <taxon>Profundicola</taxon>
    </lineage>
</organism>